<dbReference type="PANTHER" id="PTHR34408">
    <property type="entry name" value="FAMILY PROTEIN, PUTATIVE-RELATED"/>
    <property type="match status" value="1"/>
</dbReference>
<protein>
    <submittedName>
        <fullName evidence="3">SH3 domain-containing protein</fullName>
    </submittedName>
</protein>
<dbReference type="InterPro" id="IPR003646">
    <property type="entry name" value="SH3-like_bac-type"/>
</dbReference>
<dbReference type="PANTHER" id="PTHR34408:SF1">
    <property type="entry name" value="GLYCOSYL HYDROLASE FAMILY 19 DOMAIN-CONTAINING PROTEIN HI_1415"/>
    <property type="match status" value="1"/>
</dbReference>
<dbReference type="EMBL" id="JACRSZ010000001">
    <property type="protein sequence ID" value="MBC8571650.1"/>
    <property type="molecule type" value="Genomic_DNA"/>
</dbReference>
<organism evidence="3 4">
    <name type="scientific">Jingyaoa shaoxingensis</name>
    <dbReference type="NCBI Taxonomy" id="2763671"/>
    <lineage>
        <taxon>Bacteria</taxon>
        <taxon>Bacillati</taxon>
        <taxon>Bacillota</taxon>
        <taxon>Clostridia</taxon>
        <taxon>Lachnospirales</taxon>
        <taxon>Lachnospiraceae</taxon>
        <taxon>Jingyaoa</taxon>
    </lineage>
</organism>
<dbReference type="InterPro" id="IPR052354">
    <property type="entry name" value="Cell_Wall_Dynamics_Protein"/>
</dbReference>
<feature type="domain" description="SH3b" evidence="2">
    <location>
        <begin position="163"/>
        <end position="230"/>
    </location>
</feature>
<keyword evidence="4" id="KW-1185">Reference proteome</keyword>
<reference evidence="3 4" key="1">
    <citation type="submission" date="2020-08" db="EMBL/GenBank/DDBJ databases">
        <title>Genome public.</title>
        <authorList>
            <person name="Liu C."/>
            <person name="Sun Q."/>
        </authorList>
    </citation>
    <scope>NUCLEOTIDE SEQUENCE [LARGE SCALE GENOMIC DNA]</scope>
    <source>
        <strain evidence="3 4">NSJ-46</strain>
    </source>
</reference>
<gene>
    <name evidence="3" type="ORF">H8716_00905</name>
</gene>
<dbReference type="PROSITE" id="PS51781">
    <property type="entry name" value="SH3B"/>
    <property type="match status" value="2"/>
</dbReference>
<dbReference type="SMART" id="SM00287">
    <property type="entry name" value="SH3b"/>
    <property type="match status" value="3"/>
</dbReference>
<feature type="domain" description="SH3b" evidence="2">
    <location>
        <begin position="25"/>
        <end position="95"/>
    </location>
</feature>
<keyword evidence="1" id="KW-0732">Signal</keyword>
<dbReference type="Proteomes" id="UP000657421">
    <property type="component" value="Unassembled WGS sequence"/>
</dbReference>
<dbReference type="RefSeq" id="WP_249306600.1">
    <property type="nucleotide sequence ID" value="NZ_JACRSZ010000001.1"/>
</dbReference>
<feature type="signal peptide" evidence="1">
    <location>
        <begin position="1"/>
        <end position="20"/>
    </location>
</feature>
<evidence type="ECO:0000259" key="2">
    <source>
        <dbReference type="PROSITE" id="PS51781"/>
    </source>
</evidence>
<comment type="caution">
    <text evidence="3">The sequence shown here is derived from an EMBL/GenBank/DDBJ whole genome shotgun (WGS) entry which is preliminary data.</text>
</comment>
<evidence type="ECO:0000313" key="4">
    <source>
        <dbReference type="Proteomes" id="UP000657421"/>
    </source>
</evidence>
<evidence type="ECO:0000313" key="3">
    <source>
        <dbReference type="EMBL" id="MBC8571650.1"/>
    </source>
</evidence>
<dbReference type="Pfam" id="PF08239">
    <property type="entry name" value="SH3_3"/>
    <property type="match status" value="2"/>
</dbReference>
<evidence type="ECO:0000256" key="1">
    <source>
        <dbReference type="SAM" id="SignalP"/>
    </source>
</evidence>
<name>A0ABR7N5H4_9FIRM</name>
<sequence length="230" mass="25933">MKKARSLVITMLLMFVFALAVPVTSSAARIYVTTTTVNLRRGASTNTARVLELPKEAVVKYLGKSGKNWYKVEYQNNNQQKFRGYIYKKYLQYAKTYITSASLNIRRGTSTNTPVVKTIPKGGKAIIVNTYTGAWYKTVYFAPNGKVYRGYTHQSYLRREGAKKGAYKTTDSVYMHRSPSMSSSSVIVVPKGKTVNVTNLSNGKWYYCSYKASNGRTYKGYVSNVCLKKK</sequence>
<dbReference type="Gene3D" id="2.30.30.40">
    <property type="entry name" value="SH3 Domains"/>
    <property type="match status" value="3"/>
</dbReference>
<proteinExistence type="predicted"/>
<accession>A0ABR7N5H4</accession>
<feature type="chain" id="PRO_5045050018" evidence="1">
    <location>
        <begin position="21"/>
        <end position="230"/>
    </location>
</feature>